<dbReference type="PANTHER" id="PTHR43316:SF3">
    <property type="entry name" value="HALOACID DEHALOGENASE, TYPE II (AFU_ORTHOLOGUE AFUA_2G07750)-RELATED"/>
    <property type="match status" value="1"/>
</dbReference>
<keyword evidence="3" id="KW-1185">Reference proteome</keyword>
<gene>
    <name evidence="2" type="ORF">KDL01_36570</name>
</gene>
<comment type="caution">
    <text evidence="2">The sequence shown here is derived from an EMBL/GenBank/DDBJ whole genome shotgun (WGS) entry which is preliminary data.</text>
</comment>
<dbReference type="SFLD" id="SFLDG01129">
    <property type="entry name" value="C1.5:_HAD__Beta-PGM__Phosphata"/>
    <property type="match status" value="1"/>
</dbReference>
<dbReference type="PANTHER" id="PTHR43316">
    <property type="entry name" value="HYDROLASE, HALOACID DELAHOGENASE-RELATED"/>
    <property type="match status" value="1"/>
</dbReference>
<evidence type="ECO:0000313" key="3">
    <source>
        <dbReference type="Proteomes" id="UP000675781"/>
    </source>
</evidence>
<keyword evidence="1 2" id="KW-0378">Hydrolase</keyword>
<dbReference type="Pfam" id="PF00702">
    <property type="entry name" value="Hydrolase"/>
    <property type="match status" value="1"/>
</dbReference>
<dbReference type="EMBL" id="JAGSOG010000337">
    <property type="protein sequence ID" value="MBR7838840.1"/>
    <property type="molecule type" value="Genomic_DNA"/>
</dbReference>
<proteinExistence type="predicted"/>
<protein>
    <submittedName>
        <fullName evidence="2">HAD family hydrolase</fullName>
    </submittedName>
</protein>
<dbReference type="InterPro" id="IPR051540">
    <property type="entry name" value="S-2-haloacid_dehalogenase"/>
</dbReference>
<accession>A0A941EW04</accession>
<reference evidence="2" key="1">
    <citation type="submission" date="2021-04" db="EMBL/GenBank/DDBJ databases">
        <title>Genome based classification of Actinospica acidithermotolerans sp. nov., an actinobacterium isolated from an Indonesian hot spring.</title>
        <authorList>
            <person name="Kusuma A.B."/>
            <person name="Putra K.E."/>
            <person name="Nafisah S."/>
            <person name="Loh J."/>
            <person name="Nouioui I."/>
            <person name="Goodfellow M."/>
        </authorList>
    </citation>
    <scope>NUCLEOTIDE SEQUENCE</scope>
    <source>
        <strain evidence="2">CSCA 57</strain>
    </source>
</reference>
<evidence type="ECO:0000256" key="1">
    <source>
        <dbReference type="ARBA" id="ARBA00022801"/>
    </source>
</evidence>
<dbReference type="PRINTS" id="PR00413">
    <property type="entry name" value="HADHALOGNASE"/>
</dbReference>
<sequence length="235" mass="25727">MGESMSFEAVVFDLFGTLVRPFRRSEHILVTRECAGILGIEFEECHRLWVESFARRSVGEFGSIAENFGWIVRRAGGEPVEETLAQAAKQYARFTVASLEPFEGVLDTLEQLRARGLRIGLLTNCAPDVPEALPKMPLGHCFDACVYSCEAKAAKPAREVYELVVQRLGVDPGRTLYVGDGSDGELAGAAAVGMHPVLVTPSLADTYDAQRPEVAGWVGERIATIPDVLQYLARR</sequence>
<dbReference type="SFLD" id="SFLDS00003">
    <property type="entry name" value="Haloacid_Dehalogenase"/>
    <property type="match status" value="1"/>
</dbReference>
<dbReference type="AlphaFoldDB" id="A0A941EW04"/>
<dbReference type="GO" id="GO:0016787">
    <property type="term" value="F:hydrolase activity"/>
    <property type="evidence" value="ECO:0007669"/>
    <property type="project" value="UniProtKB-KW"/>
</dbReference>
<dbReference type="Proteomes" id="UP000675781">
    <property type="component" value="Unassembled WGS sequence"/>
</dbReference>
<dbReference type="SUPFAM" id="SSF56784">
    <property type="entry name" value="HAD-like"/>
    <property type="match status" value="1"/>
</dbReference>
<evidence type="ECO:0000313" key="2">
    <source>
        <dbReference type="EMBL" id="MBR7838840.1"/>
    </source>
</evidence>
<dbReference type="Gene3D" id="3.40.50.1000">
    <property type="entry name" value="HAD superfamily/HAD-like"/>
    <property type="match status" value="1"/>
</dbReference>
<dbReference type="InterPro" id="IPR023214">
    <property type="entry name" value="HAD_sf"/>
</dbReference>
<name>A0A941EW04_9ACTN</name>
<dbReference type="RefSeq" id="WP_212533290.1">
    <property type="nucleotide sequence ID" value="NZ_JAGSOG010000337.1"/>
</dbReference>
<dbReference type="InterPro" id="IPR036412">
    <property type="entry name" value="HAD-like_sf"/>
</dbReference>
<dbReference type="InterPro" id="IPR006439">
    <property type="entry name" value="HAD-SF_hydro_IA"/>
</dbReference>
<organism evidence="2 3">
    <name type="scientific">Actinospica durhamensis</name>
    <dbReference type="NCBI Taxonomy" id="1508375"/>
    <lineage>
        <taxon>Bacteria</taxon>
        <taxon>Bacillati</taxon>
        <taxon>Actinomycetota</taxon>
        <taxon>Actinomycetes</taxon>
        <taxon>Catenulisporales</taxon>
        <taxon>Actinospicaceae</taxon>
        <taxon>Actinospica</taxon>
    </lineage>
</organism>
<dbReference type="NCBIfam" id="TIGR01509">
    <property type="entry name" value="HAD-SF-IA-v3"/>
    <property type="match status" value="1"/>
</dbReference>